<proteinExistence type="predicted"/>
<reference evidence="2" key="1">
    <citation type="submission" date="2015-03" db="EMBL/GenBank/DDBJ databases">
        <authorList>
            <consortium name="Pathogen Informatics"/>
        </authorList>
    </citation>
    <scope>NUCLEOTIDE SEQUENCE [LARGE SCALE GENOMIC DNA]</scope>
    <source>
        <strain evidence="2">NCTC11134</strain>
        <plasmid evidence="2">2</plasmid>
    </source>
</reference>
<dbReference type="InterPro" id="IPR023393">
    <property type="entry name" value="START-like_dom_sf"/>
</dbReference>
<sequence>MGQVSASSSITVAADPKRALEAIADYETVRPRILSAHYRDYKVVEGGKGAGTVAEWTLQATQKRARNVRAVVSVSDSIVTERDANSSLVNTWTVTPEGAGARVTLRTAWQGAGGVSGIFEGIFAPLGLKKIQAEVLENLKRELG</sequence>
<name>A0A0H5NZZ0_NOCFR</name>
<dbReference type="SUPFAM" id="SSF55961">
    <property type="entry name" value="Bet v1-like"/>
    <property type="match status" value="1"/>
</dbReference>
<dbReference type="EMBL" id="LN868939">
    <property type="protein sequence ID" value="CRY80619.1"/>
    <property type="molecule type" value="Genomic_DNA"/>
</dbReference>
<geneLocation type="plasmid" evidence="1">
    <name>2</name>
</geneLocation>
<dbReference type="GeneID" id="61131134"/>
<dbReference type="Pfam" id="PF10604">
    <property type="entry name" value="Polyketide_cyc2"/>
    <property type="match status" value="1"/>
</dbReference>
<evidence type="ECO:0000313" key="1">
    <source>
        <dbReference type="EMBL" id="CRY80619.1"/>
    </source>
</evidence>
<dbReference type="InterPro" id="IPR014488">
    <property type="entry name" value="UCP017371"/>
</dbReference>
<protein>
    <submittedName>
        <fullName evidence="1">Polyketide cyclase / dehydrase and lipid transport</fullName>
    </submittedName>
</protein>
<accession>A0A0H5NZZ0</accession>
<dbReference type="InterPro" id="IPR019587">
    <property type="entry name" value="Polyketide_cyclase/dehydratase"/>
</dbReference>
<dbReference type="KEGG" id="nfr:ERS450000_03954"/>
<dbReference type="Gene3D" id="3.30.530.20">
    <property type="match status" value="1"/>
</dbReference>
<keyword evidence="1" id="KW-0614">Plasmid</keyword>
<dbReference type="RefSeq" id="WP_011206819.1">
    <property type="nucleotide sequence ID" value="NZ_CAACYE020000001.1"/>
</dbReference>
<evidence type="ECO:0000313" key="2">
    <source>
        <dbReference type="Proteomes" id="UP000057820"/>
    </source>
</evidence>
<dbReference type="Proteomes" id="UP000057820">
    <property type="component" value="Plasmid 2"/>
</dbReference>
<dbReference type="PIRSF" id="PIRSF017371">
    <property type="entry name" value="UCP017371"/>
    <property type="match status" value="1"/>
</dbReference>
<dbReference type="OMA" id="HWKLQAT"/>
<gene>
    <name evidence="1" type="ORF">ERS450000_03954</name>
</gene>
<organism evidence="1 2">
    <name type="scientific">Nocardia farcinica</name>
    <dbReference type="NCBI Taxonomy" id="37329"/>
    <lineage>
        <taxon>Bacteria</taxon>
        <taxon>Bacillati</taxon>
        <taxon>Actinomycetota</taxon>
        <taxon>Actinomycetes</taxon>
        <taxon>Mycobacteriales</taxon>
        <taxon>Nocardiaceae</taxon>
        <taxon>Nocardia</taxon>
    </lineage>
</organism>
<dbReference type="AlphaFoldDB" id="A0A0H5NZZ0"/>